<keyword evidence="4" id="KW-1185">Reference proteome</keyword>
<name>A0A841K9G9_9BACT</name>
<evidence type="ECO:0000313" key="4">
    <source>
        <dbReference type="Proteomes" id="UP000538666"/>
    </source>
</evidence>
<dbReference type="Gene3D" id="3.40.1620.10">
    <property type="entry name" value="YefM-like domain"/>
    <property type="match status" value="1"/>
</dbReference>
<dbReference type="PANTHER" id="PTHR35377">
    <property type="entry name" value="ANTITOXIN VAPB49-RELATED-RELATED"/>
    <property type="match status" value="1"/>
</dbReference>
<evidence type="ECO:0000256" key="2">
    <source>
        <dbReference type="RuleBase" id="RU362080"/>
    </source>
</evidence>
<dbReference type="Pfam" id="PF02604">
    <property type="entry name" value="PhdYeFM_antitox"/>
    <property type="match status" value="1"/>
</dbReference>
<reference evidence="3 4" key="1">
    <citation type="submission" date="2020-08" db="EMBL/GenBank/DDBJ databases">
        <title>Genomic Encyclopedia of Type Strains, Phase IV (KMG-IV): sequencing the most valuable type-strain genomes for metagenomic binning, comparative biology and taxonomic classification.</title>
        <authorList>
            <person name="Goeker M."/>
        </authorList>
    </citation>
    <scope>NUCLEOTIDE SEQUENCE [LARGE SCALE GENOMIC DNA]</scope>
    <source>
        <strain evidence="3 4">DSM 103733</strain>
    </source>
</reference>
<evidence type="ECO:0000313" key="3">
    <source>
        <dbReference type="EMBL" id="MBB6147198.1"/>
    </source>
</evidence>
<organism evidence="3 4">
    <name type="scientific">Silvibacterium bohemicum</name>
    <dbReference type="NCBI Taxonomy" id="1577686"/>
    <lineage>
        <taxon>Bacteria</taxon>
        <taxon>Pseudomonadati</taxon>
        <taxon>Acidobacteriota</taxon>
        <taxon>Terriglobia</taxon>
        <taxon>Terriglobales</taxon>
        <taxon>Acidobacteriaceae</taxon>
        <taxon>Silvibacterium</taxon>
    </lineage>
</organism>
<dbReference type="InterPro" id="IPR051416">
    <property type="entry name" value="phD-YefM_TA_antitoxins"/>
</dbReference>
<dbReference type="OrthoDB" id="361531at2"/>
<dbReference type="SUPFAM" id="SSF143120">
    <property type="entry name" value="YefM-like"/>
    <property type="match status" value="1"/>
</dbReference>
<dbReference type="InterPro" id="IPR006442">
    <property type="entry name" value="Antitoxin_Phd/YefM"/>
</dbReference>
<dbReference type="RefSeq" id="WP_050060178.1">
    <property type="nucleotide sequence ID" value="NZ_JACHEK010000013.1"/>
</dbReference>
<evidence type="ECO:0000256" key="1">
    <source>
        <dbReference type="ARBA" id="ARBA00009981"/>
    </source>
</evidence>
<dbReference type="PANTHER" id="PTHR35377:SF8">
    <property type="entry name" value="ANTITOXIN VAPB22"/>
    <property type="match status" value="1"/>
</dbReference>
<gene>
    <name evidence="3" type="ORF">HNQ77_005192</name>
</gene>
<comment type="function">
    <text evidence="2">Antitoxin component of a type II toxin-antitoxin (TA) system.</text>
</comment>
<dbReference type="InterPro" id="IPR036165">
    <property type="entry name" value="YefM-like_sf"/>
</dbReference>
<dbReference type="Proteomes" id="UP000538666">
    <property type="component" value="Unassembled WGS sequence"/>
</dbReference>
<comment type="similarity">
    <text evidence="1 2">Belongs to the phD/YefM antitoxin family.</text>
</comment>
<protein>
    <recommendedName>
        <fullName evidence="2">Antitoxin</fullName>
    </recommendedName>
</protein>
<dbReference type="NCBIfam" id="TIGR01552">
    <property type="entry name" value="phd_fam"/>
    <property type="match status" value="1"/>
</dbReference>
<dbReference type="AlphaFoldDB" id="A0A841K9G9"/>
<sequence>MTEIGAFEAKNTLGSLLDRVEQGEEIIITRHGRAVARLVSTDGAIDRSQALAAAERIRKRAIKLKGAPFEWEALKADRDAGRP</sequence>
<dbReference type="EMBL" id="JACHEK010000013">
    <property type="protein sequence ID" value="MBB6147198.1"/>
    <property type="molecule type" value="Genomic_DNA"/>
</dbReference>
<accession>A0A841K9G9</accession>
<proteinExistence type="inferred from homology"/>
<comment type="caution">
    <text evidence="3">The sequence shown here is derived from an EMBL/GenBank/DDBJ whole genome shotgun (WGS) entry which is preliminary data.</text>
</comment>